<organism evidence="1">
    <name type="scientific">Rhizophora mucronata</name>
    <name type="common">Asiatic mangrove</name>
    <dbReference type="NCBI Taxonomy" id="61149"/>
    <lineage>
        <taxon>Eukaryota</taxon>
        <taxon>Viridiplantae</taxon>
        <taxon>Streptophyta</taxon>
        <taxon>Embryophyta</taxon>
        <taxon>Tracheophyta</taxon>
        <taxon>Spermatophyta</taxon>
        <taxon>Magnoliopsida</taxon>
        <taxon>eudicotyledons</taxon>
        <taxon>Gunneridae</taxon>
        <taxon>Pentapetalae</taxon>
        <taxon>rosids</taxon>
        <taxon>fabids</taxon>
        <taxon>Malpighiales</taxon>
        <taxon>Rhizophoraceae</taxon>
        <taxon>Rhizophora</taxon>
    </lineage>
</organism>
<proteinExistence type="predicted"/>
<sequence>MFCVFFLFSDIWSKELVFGVPFVFKLLEFFWTEWTSVSSVWSKELISSAPGFLQRLAIYFYKVAVESEYEVRFYLLPLLHRPV</sequence>
<dbReference type="EMBL" id="GGEC01046916">
    <property type="protein sequence ID" value="MBX27400.1"/>
    <property type="molecule type" value="Transcribed_RNA"/>
</dbReference>
<evidence type="ECO:0000313" key="1">
    <source>
        <dbReference type="EMBL" id="MBX27400.1"/>
    </source>
</evidence>
<dbReference type="AlphaFoldDB" id="A0A2P2MB14"/>
<accession>A0A2P2MB14</accession>
<protein>
    <submittedName>
        <fullName evidence="1">Uncharacterized protein</fullName>
    </submittedName>
</protein>
<name>A0A2P2MB14_RHIMU</name>
<reference evidence="1" key="1">
    <citation type="submission" date="2018-02" db="EMBL/GenBank/DDBJ databases">
        <title>Rhizophora mucronata_Transcriptome.</title>
        <authorList>
            <person name="Meera S.P."/>
            <person name="Sreeshan A."/>
            <person name="Augustine A."/>
        </authorList>
    </citation>
    <scope>NUCLEOTIDE SEQUENCE</scope>
    <source>
        <tissue evidence="1">Leaf</tissue>
    </source>
</reference>